<accession>A0A1H3HVJ6</accession>
<evidence type="ECO:0000313" key="2">
    <source>
        <dbReference type="EMBL" id="SDY19450.1"/>
    </source>
</evidence>
<feature type="compositionally biased region" description="Basic residues" evidence="1">
    <location>
        <begin position="269"/>
        <end position="280"/>
    </location>
</feature>
<organism evidence="2 3">
    <name type="scientific">Micromonospora pattaloongensis</name>
    <dbReference type="NCBI Taxonomy" id="405436"/>
    <lineage>
        <taxon>Bacteria</taxon>
        <taxon>Bacillati</taxon>
        <taxon>Actinomycetota</taxon>
        <taxon>Actinomycetes</taxon>
        <taxon>Micromonosporales</taxon>
        <taxon>Micromonosporaceae</taxon>
        <taxon>Micromonospora</taxon>
    </lineage>
</organism>
<reference evidence="3" key="1">
    <citation type="submission" date="2016-10" db="EMBL/GenBank/DDBJ databases">
        <authorList>
            <person name="Varghese N."/>
            <person name="Submissions S."/>
        </authorList>
    </citation>
    <scope>NUCLEOTIDE SEQUENCE [LARGE SCALE GENOMIC DNA]</scope>
    <source>
        <strain evidence="3">DSM 45245</strain>
    </source>
</reference>
<dbReference type="AlphaFoldDB" id="A0A1H3HVJ6"/>
<feature type="region of interest" description="Disordered" evidence="1">
    <location>
        <begin position="167"/>
        <end position="280"/>
    </location>
</feature>
<dbReference type="EMBL" id="FNPH01000001">
    <property type="protein sequence ID" value="SDY19450.1"/>
    <property type="molecule type" value="Genomic_DNA"/>
</dbReference>
<keyword evidence="3" id="KW-1185">Reference proteome</keyword>
<feature type="region of interest" description="Disordered" evidence="1">
    <location>
        <begin position="1"/>
        <end position="95"/>
    </location>
</feature>
<proteinExistence type="predicted"/>
<sequence>MPACAAARPGITAVPSAGWATGVPANRRDPSGDEIDPRGAGIRSPPDRPRRHHPQPLGPSLIPPRPLGCASAPADTGPPLPRSASGAAHRRSRRPEGSAAVAFLICWSWWPAAPWSPTDFSVAKPTRHHGHRVVSWHRETRSFHVKQSGARRGLDWERRPPLLVRTGAIPDLPRGMPWSVDQPRPAPNAADETRGWPKPVAGEPDASTRYKARSPSTGSCVPVSPRGRASGGQDWPGACEAATQSLRSCQSGPGRPALQDSGVLPPKTWIRRSRRPTGRS</sequence>
<feature type="compositionally biased region" description="Basic and acidic residues" evidence="1">
    <location>
        <begin position="26"/>
        <end position="37"/>
    </location>
</feature>
<protein>
    <submittedName>
        <fullName evidence="2">Uncharacterized protein</fullName>
    </submittedName>
</protein>
<evidence type="ECO:0000313" key="3">
    <source>
        <dbReference type="Proteomes" id="UP000242415"/>
    </source>
</evidence>
<name>A0A1H3HVJ6_9ACTN</name>
<dbReference type="Proteomes" id="UP000242415">
    <property type="component" value="Unassembled WGS sequence"/>
</dbReference>
<feature type="compositionally biased region" description="Polar residues" evidence="1">
    <location>
        <begin position="242"/>
        <end position="251"/>
    </location>
</feature>
<evidence type="ECO:0000256" key="1">
    <source>
        <dbReference type="SAM" id="MobiDB-lite"/>
    </source>
</evidence>
<gene>
    <name evidence="2" type="ORF">SAMN05444365_1011004</name>
</gene>